<dbReference type="AlphaFoldDB" id="A0A3E3JY30"/>
<protein>
    <recommendedName>
        <fullName evidence="6">Phage tail tape measure protein</fullName>
    </recommendedName>
</protein>
<sequence>MSDKLQRVGLVFKADGSVDFNKSLKEVTASIQENRTAFELVKSTWDDSTKTAEKLKETQKYLSEQTKDYSDKVTLLSRQLDELEAAEKRDERAIQNKRNQLNQAKTSLNNYKKGLDEVEDKLKSGSARMNDYAKKLDDVGNKAKSAGEKMSGISTAAAGIIGAVAATVPATEEYRKIMGSLEVSSELSGYSAEETKQTYQTLFGVLGDDQTAATTTANLQAMGLSQQQLTQMVNGTIGAWAKYGDSIPIDGLAESINETARTAAVTGTFADVLNWAGTSEDAFNEKLANCRTESERTNLIMQELANQGLMQAGQKWQENNKNLVEGNKATADFQAATAQLAETVAPIITQITQIAAGLLEKFNALPPSTQRIIGVIVLLTAAIAPALTGIGLMTTGVGNLMKGFEKLSPKIKAVWGVINANPISRAITLISVLVGGLVTLYNKCKWFRDLVDPILDWIKDKVEKIVGFFEDLFSFGDKKSSGKSKKKSSKKSRSVNPLSLRTPSMPITWYAKGGILNRPTIFGANGSTLMGGGEAGKEAVLPIDLLKSYIREENSRNNGIMAQILSEVIKDLQIVAENNIYLGDTKLVSVMTDMILDKMGQKHRAYRAAKGE</sequence>
<feature type="transmembrane region" description="Helical" evidence="3">
    <location>
        <begin position="372"/>
        <end position="401"/>
    </location>
</feature>
<feature type="coiled-coil region" evidence="1">
    <location>
        <begin position="66"/>
        <end position="135"/>
    </location>
</feature>
<dbReference type="SUPFAM" id="SSF57997">
    <property type="entry name" value="Tropomyosin"/>
    <property type="match status" value="1"/>
</dbReference>
<keyword evidence="3" id="KW-0472">Membrane</keyword>
<evidence type="ECO:0000256" key="2">
    <source>
        <dbReference type="SAM" id="MobiDB-lite"/>
    </source>
</evidence>
<feature type="region of interest" description="Disordered" evidence="2">
    <location>
        <begin position="477"/>
        <end position="499"/>
    </location>
</feature>
<evidence type="ECO:0000313" key="5">
    <source>
        <dbReference type="Proteomes" id="UP000261080"/>
    </source>
</evidence>
<evidence type="ECO:0000313" key="4">
    <source>
        <dbReference type="EMBL" id="RGE84390.1"/>
    </source>
</evidence>
<keyword evidence="5" id="KW-1185">Reference proteome</keyword>
<evidence type="ECO:0008006" key="6">
    <source>
        <dbReference type="Google" id="ProtNLM"/>
    </source>
</evidence>
<gene>
    <name evidence="4" type="ORF">DW016_15595</name>
</gene>
<keyword evidence="1" id="KW-0175">Coiled coil</keyword>
<feature type="compositionally biased region" description="Basic residues" evidence="2">
    <location>
        <begin position="481"/>
        <end position="493"/>
    </location>
</feature>
<comment type="caution">
    <text evidence="4">The sequence shown here is derived from an EMBL/GenBank/DDBJ whole genome shotgun (WGS) entry which is preliminary data.</text>
</comment>
<keyword evidence="3" id="KW-1133">Transmembrane helix</keyword>
<dbReference type="Gene3D" id="1.10.287.2610">
    <property type="match status" value="1"/>
</dbReference>
<evidence type="ECO:0000256" key="1">
    <source>
        <dbReference type="SAM" id="Coils"/>
    </source>
</evidence>
<evidence type="ECO:0000256" key="3">
    <source>
        <dbReference type="SAM" id="Phobius"/>
    </source>
</evidence>
<proteinExistence type="predicted"/>
<organism evidence="4 5">
    <name type="scientific">Sellimonas intestinalis</name>
    <dbReference type="NCBI Taxonomy" id="1653434"/>
    <lineage>
        <taxon>Bacteria</taxon>
        <taxon>Bacillati</taxon>
        <taxon>Bacillota</taxon>
        <taxon>Clostridia</taxon>
        <taxon>Lachnospirales</taxon>
        <taxon>Lachnospiraceae</taxon>
        <taxon>Sellimonas</taxon>
    </lineage>
</organism>
<dbReference type="RefSeq" id="WP_117493914.1">
    <property type="nucleotide sequence ID" value="NZ_CALBAT010000008.1"/>
</dbReference>
<accession>A0A3E3JY30</accession>
<dbReference type="OrthoDB" id="28713at2"/>
<dbReference type="EMBL" id="QVLX01000017">
    <property type="protein sequence ID" value="RGE84390.1"/>
    <property type="molecule type" value="Genomic_DNA"/>
</dbReference>
<dbReference type="Proteomes" id="UP000261080">
    <property type="component" value="Unassembled WGS sequence"/>
</dbReference>
<reference evidence="4 5" key="1">
    <citation type="submission" date="2018-08" db="EMBL/GenBank/DDBJ databases">
        <title>A genome reference for cultivated species of the human gut microbiota.</title>
        <authorList>
            <person name="Zou Y."/>
            <person name="Xue W."/>
            <person name="Luo G."/>
        </authorList>
    </citation>
    <scope>NUCLEOTIDE SEQUENCE [LARGE SCALE GENOMIC DNA]</scope>
    <source>
        <strain evidence="4 5">AF37-2AT</strain>
    </source>
</reference>
<name>A0A3E3JY30_9FIRM</name>
<keyword evidence="3" id="KW-0812">Transmembrane</keyword>
<feature type="transmembrane region" description="Helical" evidence="3">
    <location>
        <begin position="422"/>
        <end position="441"/>
    </location>
</feature>